<dbReference type="AlphaFoldDB" id="A0A9D1IKB4"/>
<dbReference type="InterPro" id="IPR005170">
    <property type="entry name" value="Transptr-assoc_dom"/>
</dbReference>
<reference evidence="13" key="2">
    <citation type="journal article" date="2021" name="PeerJ">
        <title>Extensive microbial diversity within the chicken gut microbiome revealed by metagenomics and culture.</title>
        <authorList>
            <person name="Gilroy R."/>
            <person name="Ravi A."/>
            <person name="Getino M."/>
            <person name="Pursley I."/>
            <person name="Horton D.L."/>
            <person name="Alikhan N.F."/>
            <person name="Baker D."/>
            <person name="Gharbi K."/>
            <person name="Hall N."/>
            <person name="Watson M."/>
            <person name="Adriaenssens E.M."/>
            <person name="Foster-Nyarko E."/>
            <person name="Jarju S."/>
            <person name="Secka A."/>
            <person name="Antonio M."/>
            <person name="Oren A."/>
            <person name="Chaudhuri R.R."/>
            <person name="La Ragione R."/>
            <person name="Hildebrand F."/>
            <person name="Pallen M.J."/>
        </authorList>
    </citation>
    <scope>NUCLEOTIDE SEQUENCE</scope>
    <source>
        <strain evidence="13">17073</strain>
    </source>
</reference>
<reference evidence="13" key="1">
    <citation type="submission" date="2020-10" db="EMBL/GenBank/DDBJ databases">
        <authorList>
            <person name="Gilroy R."/>
        </authorList>
    </citation>
    <scope>NUCLEOTIDE SEQUENCE</scope>
    <source>
        <strain evidence="13">17073</strain>
    </source>
</reference>
<dbReference type="Gene3D" id="3.10.580.10">
    <property type="entry name" value="CBS-domain"/>
    <property type="match status" value="1"/>
</dbReference>
<evidence type="ECO:0000313" key="14">
    <source>
        <dbReference type="Proteomes" id="UP000824076"/>
    </source>
</evidence>
<evidence type="ECO:0000259" key="12">
    <source>
        <dbReference type="PROSITE" id="PS51846"/>
    </source>
</evidence>
<keyword evidence="5 9" id="KW-1133">Transmembrane helix</keyword>
<evidence type="ECO:0000256" key="4">
    <source>
        <dbReference type="ARBA" id="ARBA00022737"/>
    </source>
</evidence>
<feature type="domain" description="CBS" evidence="11">
    <location>
        <begin position="216"/>
        <end position="275"/>
    </location>
</feature>
<dbReference type="SMART" id="SM01091">
    <property type="entry name" value="CorC_HlyC"/>
    <property type="match status" value="1"/>
</dbReference>
<dbReference type="CDD" id="cd04590">
    <property type="entry name" value="CBS_pair_CorC_HlyC_assoc"/>
    <property type="match status" value="1"/>
</dbReference>
<evidence type="ECO:0000256" key="5">
    <source>
        <dbReference type="ARBA" id="ARBA00022989"/>
    </source>
</evidence>
<dbReference type="SMART" id="SM00116">
    <property type="entry name" value="CBS"/>
    <property type="match status" value="2"/>
</dbReference>
<keyword evidence="7 9" id="KW-0472">Membrane</keyword>
<keyword evidence="6 8" id="KW-0129">CBS domain</keyword>
<feature type="domain" description="CNNM transmembrane" evidence="12">
    <location>
        <begin position="1"/>
        <end position="198"/>
    </location>
</feature>
<proteinExistence type="predicted"/>
<dbReference type="InterPro" id="IPR002550">
    <property type="entry name" value="CNNM"/>
</dbReference>
<feature type="transmembrane region" description="Helical" evidence="10">
    <location>
        <begin position="56"/>
        <end position="77"/>
    </location>
</feature>
<dbReference type="Pfam" id="PF00571">
    <property type="entry name" value="CBS"/>
    <property type="match status" value="2"/>
</dbReference>
<dbReference type="SUPFAM" id="SSF56176">
    <property type="entry name" value="FAD-binding/transporter-associated domain-like"/>
    <property type="match status" value="1"/>
</dbReference>
<keyword evidence="2" id="KW-1003">Cell membrane</keyword>
<dbReference type="PROSITE" id="PS51846">
    <property type="entry name" value="CNNM"/>
    <property type="match status" value="1"/>
</dbReference>
<dbReference type="SUPFAM" id="SSF54631">
    <property type="entry name" value="CBS-domain pair"/>
    <property type="match status" value="1"/>
</dbReference>
<evidence type="ECO:0000256" key="9">
    <source>
        <dbReference type="PROSITE-ProRule" id="PRU01193"/>
    </source>
</evidence>
<dbReference type="InterPro" id="IPR016169">
    <property type="entry name" value="FAD-bd_PCMH_sub2"/>
</dbReference>
<keyword evidence="3 9" id="KW-0812">Transmembrane</keyword>
<evidence type="ECO:0000313" key="13">
    <source>
        <dbReference type="EMBL" id="HIU38535.1"/>
    </source>
</evidence>
<feature type="transmembrane region" description="Helical" evidence="10">
    <location>
        <begin position="6"/>
        <end position="27"/>
    </location>
</feature>
<evidence type="ECO:0000256" key="8">
    <source>
        <dbReference type="PROSITE-ProRule" id="PRU00703"/>
    </source>
</evidence>
<dbReference type="Proteomes" id="UP000824076">
    <property type="component" value="Unassembled WGS sequence"/>
</dbReference>
<dbReference type="PANTHER" id="PTHR43099:SF5">
    <property type="entry name" value="HLYC_CORC FAMILY TRANSPORTER"/>
    <property type="match status" value="1"/>
</dbReference>
<feature type="transmembrane region" description="Helical" evidence="10">
    <location>
        <begin position="102"/>
        <end position="121"/>
    </location>
</feature>
<dbReference type="InterPro" id="IPR044751">
    <property type="entry name" value="Ion_transp-like_CBS"/>
</dbReference>
<evidence type="ECO:0000259" key="11">
    <source>
        <dbReference type="PROSITE" id="PS51371"/>
    </source>
</evidence>
<protein>
    <submittedName>
        <fullName evidence="13">HlyC/CorC family transporter</fullName>
    </submittedName>
</protein>
<feature type="domain" description="CBS" evidence="11">
    <location>
        <begin position="276"/>
        <end position="335"/>
    </location>
</feature>
<accession>A0A9D1IKB4</accession>
<comment type="subcellular location">
    <subcellularLocation>
        <location evidence="1">Cell membrane</location>
        <topology evidence="1">Multi-pass membrane protein</topology>
    </subcellularLocation>
</comment>
<dbReference type="InterPro" id="IPR036318">
    <property type="entry name" value="FAD-bd_PCMH-like_sf"/>
</dbReference>
<dbReference type="PROSITE" id="PS51371">
    <property type="entry name" value="CBS"/>
    <property type="match status" value="2"/>
</dbReference>
<gene>
    <name evidence="13" type="ORF">IAD18_02570</name>
</gene>
<dbReference type="PANTHER" id="PTHR43099">
    <property type="entry name" value="UPF0053 PROTEIN YRKA"/>
    <property type="match status" value="1"/>
</dbReference>
<name>A0A9D1IKB4_9BACT</name>
<dbReference type="Pfam" id="PF01595">
    <property type="entry name" value="CNNM"/>
    <property type="match status" value="1"/>
</dbReference>
<dbReference type="GO" id="GO:0005886">
    <property type="term" value="C:plasma membrane"/>
    <property type="evidence" value="ECO:0007669"/>
    <property type="project" value="UniProtKB-SubCell"/>
</dbReference>
<evidence type="ECO:0000256" key="3">
    <source>
        <dbReference type="ARBA" id="ARBA00022692"/>
    </source>
</evidence>
<comment type="caution">
    <text evidence="13">The sequence shown here is derived from an EMBL/GenBank/DDBJ whole genome shotgun (WGS) entry which is preliminary data.</text>
</comment>
<dbReference type="InterPro" id="IPR051676">
    <property type="entry name" value="UPF0053_domain"/>
</dbReference>
<dbReference type="InterPro" id="IPR046342">
    <property type="entry name" value="CBS_dom_sf"/>
</dbReference>
<sequence length="430" mass="47330">MAEILIILLLIVLNGIFAMSEIAVISARKSSLAADGKKGNRAARTALKLSNEPDRFLSTIQIGITLIGILTGIYSGAKLSDDFAAFLESTCGISPRYADETAQIAIVTVVTYLTLIFGELFPKRIGMSAAEKVSKAVARPMYYLSVIASPFVWVLAKSTAFIFRLFGLKDEDSKVTEQEIRTIVEEGKADGAVLDVEQDIVERVFLMGDMTVEMLMTHRADLVTLDVSMNADEVKKVLSSRLCQLYPVVDKSLDNIIGVVRLKDLVLRLDDPDLSLREICAPPTAFHENMSVYTALERMKADGASSALVFDEFGACQGVIALRDILEGLVGQLGVAGAQAEITEREDKQSWLVDGQCAIYDFLHYFDVDDLRDECSSFATVSGLILKLLGRIPDCGDTVEWKMFRFEVVDMDGVRIDKLLVVRKEEGNPE</sequence>
<evidence type="ECO:0000256" key="7">
    <source>
        <dbReference type="ARBA" id="ARBA00023136"/>
    </source>
</evidence>
<dbReference type="Gene3D" id="3.30.465.10">
    <property type="match status" value="1"/>
</dbReference>
<evidence type="ECO:0000256" key="6">
    <source>
        <dbReference type="ARBA" id="ARBA00023122"/>
    </source>
</evidence>
<keyword evidence="4" id="KW-0677">Repeat</keyword>
<dbReference type="InterPro" id="IPR000644">
    <property type="entry name" value="CBS_dom"/>
</dbReference>
<dbReference type="EMBL" id="DVMS01000070">
    <property type="protein sequence ID" value="HIU38535.1"/>
    <property type="molecule type" value="Genomic_DNA"/>
</dbReference>
<evidence type="ECO:0000256" key="10">
    <source>
        <dbReference type="SAM" id="Phobius"/>
    </source>
</evidence>
<evidence type="ECO:0000256" key="2">
    <source>
        <dbReference type="ARBA" id="ARBA00022475"/>
    </source>
</evidence>
<organism evidence="13 14">
    <name type="scientific">Candidatus Limisoma intestinavium</name>
    <dbReference type="NCBI Taxonomy" id="2840856"/>
    <lineage>
        <taxon>Bacteria</taxon>
        <taxon>Pseudomonadati</taxon>
        <taxon>Bacteroidota</taxon>
        <taxon>Bacteroidia</taxon>
        <taxon>Bacteroidales</taxon>
        <taxon>Candidatus Limisoma</taxon>
    </lineage>
</organism>
<evidence type="ECO:0000256" key="1">
    <source>
        <dbReference type="ARBA" id="ARBA00004651"/>
    </source>
</evidence>
<dbReference type="Pfam" id="PF03471">
    <property type="entry name" value="CorC_HlyC"/>
    <property type="match status" value="1"/>
</dbReference>
<dbReference type="GO" id="GO:0050660">
    <property type="term" value="F:flavin adenine dinucleotide binding"/>
    <property type="evidence" value="ECO:0007669"/>
    <property type="project" value="InterPro"/>
</dbReference>
<feature type="transmembrane region" description="Helical" evidence="10">
    <location>
        <begin position="142"/>
        <end position="166"/>
    </location>
</feature>